<organism evidence="3 4">
    <name type="scientific">Corynebacterium terpenotabidum Y-11</name>
    <dbReference type="NCBI Taxonomy" id="1200352"/>
    <lineage>
        <taxon>Bacteria</taxon>
        <taxon>Bacillati</taxon>
        <taxon>Actinomycetota</taxon>
        <taxon>Actinomycetes</taxon>
        <taxon>Mycobacteriales</taxon>
        <taxon>Corynebacteriaceae</taxon>
        <taxon>Corynebacterium</taxon>
    </lineage>
</organism>
<keyword evidence="2" id="KW-1133">Transmembrane helix</keyword>
<dbReference type="Proteomes" id="UP000014809">
    <property type="component" value="Chromosome"/>
</dbReference>
<dbReference type="InterPro" id="IPR005625">
    <property type="entry name" value="PepSY-ass_TM"/>
</dbReference>
<feature type="transmembrane region" description="Helical" evidence="2">
    <location>
        <begin position="396"/>
        <end position="414"/>
    </location>
</feature>
<keyword evidence="2" id="KW-0472">Membrane</keyword>
<evidence type="ECO:0008006" key="5">
    <source>
        <dbReference type="Google" id="ProtNLM"/>
    </source>
</evidence>
<sequence>MTTTTQQPRPGARPASAAAPAPRPNRQTPRLLTRLHVFAGIFCAPFILVAAVTGLLYAVAPTVEQVAYHDMLTASATEEHPTAEPVSAQVATAQEKYPDLALAGIRLGDAEQTTRVLFTDPTLPESTLRAVFIDPYSGEVAGDSTQYGSSAALPLRQWLSEGHRMLWLGEGGRLYSELAASWLGVLAVGGVVVLWQRQRKGSAGSRMKGMLRRDGKGRTRMMRRHGATGTVVAVGLVFLTITGLTWSTFAGANISEVRANLHWTTPSVSTDLPGAQTTAAAGSTGHAGHADHATASMSPVRVSGLNAGSIDRVAATARQELRTPMTLTPPTAEGAAWSVTENRSSWRLANNAIAVDWATGKVSSRLDFADWPLAAQATAWMIQLHMGTLFGLPNQIVLFLLAAAIIVMVVRGYAMWWMRRPRGPQGQSRRNLLPASPPRAGWGRPTVGTLILGVALVVYGVIAPVFGVTCLAFILLSALWDLGRRGLARSAGAAGTVFPRG</sequence>
<protein>
    <recommendedName>
        <fullName evidence="5">PepSY domain-containing protein</fullName>
    </recommendedName>
</protein>
<dbReference type="eggNOG" id="COG3182">
    <property type="taxonomic scope" value="Bacteria"/>
</dbReference>
<dbReference type="KEGG" id="cter:A606_10990"/>
<gene>
    <name evidence="3" type="ORF">A606_10990</name>
</gene>
<dbReference type="AlphaFoldDB" id="S4XFC8"/>
<feature type="transmembrane region" description="Helical" evidence="2">
    <location>
        <begin position="174"/>
        <end position="195"/>
    </location>
</feature>
<dbReference type="Pfam" id="PF03929">
    <property type="entry name" value="PepSY_TM"/>
    <property type="match status" value="1"/>
</dbReference>
<dbReference type="PATRIC" id="fig|1200352.3.peg.2249"/>
<feature type="compositionally biased region" description="Low complexity" evidence="1">
    <location>
        <begin position="8"/>
        <end position="27"/>
    </location>
</feature>
<feature type="region of interest" description="Disordered" evidence="1">
    <location>
        <begin position="1"/>
        <end position="27"/>
    </location>
</feature>
<feature type="compositionally biased region" description="Low complexity" evidence="1">
    <location>
        <begin position="274"/>
        <end position="287"/>
    </location>
</feature>
<dbReference type="STRING" id="1200352.A606_10990"/>
<evidence type="ECO:0000313" key="3">
    <source>
        <dbReference type="EMBL" id="AGP31837.1"/>
    </source>
</evidence>
<dbReference type="EMBL" id="CP003696">
    <property type="protein sequence ID" value="AGP31837.1"/>
    <property type="molecule type" value="Genomic_DNA"/>
</dbReference>
<dbReference type="PANTHER" id="PTHR34219">
    <property type="entry name" value="IRON-REGULATED INNER MEMBRANE PROTEIN-RELATED"/>
    <property type="match status" value="1"/>
</dbReference>
<evidence type="ECO:0000256" key="1">
    <source>
        <dbReference type="SAM" id="MobiDB-lite"/>
    </source>
</evidence>
<dbReference type="PANTHER" id="PTHR34219:SF1">
    <property type="entry name" value="PEPSY DOMAIN-CONTAINING PROTEIN"/>
    <property type="match status" value="1"/>
</dbReference>
<reference evidence="3 4" key="1">
    <citation type="submission" date="2012-06" db="EMBL/GenBank/DDBJ databases">
        <title>Complete genome sequence of Corynebacterium terpenotabidum Y-11 (=DSM 44721).</title>
        <authorList>
            <person name="Ruckert C."/>
            <person name="Albersmeier A."/>
            <person name="Al-Dilaimi A."/>
            <person name="Szczepanowski R."/>
            <person name="Kalinowski J."/>
        </authorList>
    </citation>
    <scope>NUCLEOTIDE SEQUENCE [LARGE SCALE GENOMIC DNA]</scope>
    <source>
        <strain evidence="3 4">Y-11</strain>
    </source>
</reference>
<feature type="region of interest" description="Disordered" evidence="1">
    <location>
        <begin position="270"/>
        <end position="291"/>
    </location>
</feature>
<feature type="transmembrane region" description="Helical" evidence="2">
    <location>
        <begin position="35"/>
        <end position="60"/>
    </location>
</feature>
<evidence type="ECO:0000256" key="2">
    <source>
        <dbReference type="SAM" id="Phobius"/>
    </source>
</evidence>
<dbReference type="HOGENOM" id="CLU_031962_3_1_11"/>
<keyword evidence="4" id="KW-1185">Reference proteome</keyword>
<dbReference type="OrthoDB" id="9791166at2"/>
<proteinExistence type="predicted"/>
<feature type="transmembrane region" description="Helical" evidence="2">
    <location>
        <begin position="447"/>
        <end position="480"/>
    </location>
</feature>
<name>S4XFC8_9CORY</name>
<dbReference type="RefSeq" id="WP_020442186.1">
    <property type="nucleotide sequence ID" value="NC_021663.1"/>
</dbReference>
<accession>S4XFC8</accession>
<keyword evidence="2" id="KW-0812">Transmembrane</keyword>
<evidence type="ECO:0000313" key="4">
    <source>
        <dbReference type="Proteomes" id="UP000014809"/>
    </source>
</evidence>
<feature type="transmembrane region" description="Helical" evidence="2">
    <location>
        <begin position="226"/>
        <end position="246"/>
    </location>
</feature>